<keyword evidence="5" id="KW-0009">Actin-binding</keyword>
<dbReference type="CDD" id="cd00124">
    <property type="entry name" value="MYSc"/>
    <property type="match status" value="1"/>
</dbReference>
<dbReference type="InterPro" id="IPR035963">
    <property type="entry name" value="FERM_2"/>
</dbReference>
<dbReference type="InterPro" id="IPR051724">
    <property type="entry name" value="Actin_motor_Myosin"/>
</dbReference>
<dbReference type="PROSITE" id="PS50057">
    <property type="entry name" value="FERM_3"/>
    <property type="match status" value="1"/>
</dbReference>
<dbReference type="Gene3D" id="2.30.29.30">
    <property type="entry name" value="Pleckstrin-homology domain (PH domain)/Phosphotyrosine-binding domain (PTB)"/>
    <property type="match status" value="1"/>
</dbReference>
<keyword evidence="2" id="KW-0963">Cytoplasm</keyword>
<dbReference type="Pfam" id="PF00373">
    <property type="entry name" value="FERM_M"/>
    <property type="match status" value="1"/>
</dbReference>
<dbReference type="Gene3D" id="1.20.5.4820">
    <property type="match status" value="1"/>
</dbReference>
<dbReference type="Gene3D" id="1.25.40.530">
    <property type="entry name" value="MyTH4 domain"/>
    <property type="match status" value="1"/>
</dbReference>
<dbReference type="InterPro" id="IPR036961">
    <property type="entry name" value="Kinesin_motor_dom_sf"/>
</dbReference>
<dbReference type="InterPro" id="IPR019748">
    <property type="entry name" value="FERM_central"/>
</dbReference>
<dbReference type="SMART" id="SM00242">
    <property type="entry name" value="MYSc"/>
    <property type="match status" value="1"/>
</dbReference>
<evidence type="ECO:0000256" key="7">
    <source>
        <dbReference type="SAM" id="MobiDB-lite"/>
    </source>
</evidence>
<feature type="region of interest" description="Disordered" evidence="7">
    <location>
        <begin position="593"/>
        <end position="624"/>
    </location>
</feature>
<protein>
    <recommendedName>
        <fullName evidence="13">Myosin heavy chain</fullName>
    </recommendedName>
</protein>
<dbReference type="SUPFAM" id="SSF47031">
    <property type="entry name" value="Second domain of FERM"/>
    <property type="match status" value="1"/>
</dbReference>
<evidence type="ECO:0000256" key="3">
    <source>
        <dbReference type="ARBA" id="ARBA00023123"/>
    </source>
</evidence>
<keyword evidence="12" id="KW-1185">Reference proteome</keyword>
<sequence>MAAFEEGTWVWMPDEEHIVVPAKVKATFSAGSPGNVTSEDGEDHSLSGDQTKALTVCEEQCLSSKVDNLITLNDLNESSILHNLRIRFKLDKIYTSVSSILISVNPFKQLPLYTPEIMESYVSGIRGKDPHVFAIGYQAYNNMMSDGADQSVIISGESGAGKSEATKLILQFLSDLSGRAGGSGKISNIEQQILQSNPIMEAFGNAKTVRNNNSSRFGKLITVKFKGGSIQGASIINYLLEKSRVTMQSKGERNYHIFYQLLAAVDADDKLKAELKLDGPDMYEYLNKSGLTSIPGVSDEKEFEDLNNAMNSLKFAPEEKSSIWKIVAAVLYFGNVKFEVDVKANAEDGSKIGNMDVLTKAAELIGVDAKALEKSLCFRNVGNRSVILVSYSVAEAATMRDALVKTLYGELFQWLINKINSTIDTASEVSNIVGVLDIFGFECFVHNSFEQMCINYCNEKLQFHFNEHIFRLEQEMYAAEGVVVPSTDFKDNQPTLDLMEAKGTGIFSMIDEEINVPKGSDQGFLSKVTNKYEKHAQFEKPKPKACENARDCFGIVHYAGTVYYNVTNFLEKNKDSLHPDVMSCIRASSDSFLTDSVLPKPPPSTPGPSRGGKGGSKKQTLGSQFKEQQQALMKTLNATYPHFVRCMKPNKVLKGSVFEEDLMLAQLRYSGLLEVCRIRKLGFPVRRDFEEFFKRYKAIAPSCTSLDDLIAKLTADGKLPADQFQKGKSKVFMRNAISSDLEVFREDAMMVHIKNVQNIARGFVWKSRFRSWHKILENIKTAIEAKKEEALTSAIDQSAELPFHGVHLQIVKDAKKLQLRLVEEKEVNQLLVNAIEQRDLDVLYAAVKAAKALNPPLSADDYPALNDVAAVIAELEAELALKAELVKAITSRNKADIETLLTKAAGMGLECSETQQAAALKLRLEEEEEATENLTHAIADRDLKSLTAFLAKMAEMGLDNDKVAEGRKLEQQLLAEVAAKSAVTAAIAERKLMSVESALAKAADLGLSGCDECKQGVALVETLKKEIAATEALAAATSKRDLAAIESCIAEAESLKLSSAVVKELANAISMRDQLKKENDAKAVLVSAAASGDADALSSALAKASELGITDGPELESANAALAKMGAQSEMQSKLLNAGSQKRADIEKLISEAEGMGVSGSEIAAAKAALERAKEAEALVASMESETTFDAMSKLFADAQRNGLEKLYGSEMEVAGAKLAKMKRLNDLEVGCESAIKSKDVGSLGKLLAEAAAEGVTSGKIEAAQKKSKSLAAEVELLEKLTVAIEAKDVEGLKKLLADADKKGIEGDKVQQARVLADREQLVADTRAKIEKAIKTFDFGLLNETWEMVIQLGMSGEEVDGWQKKKEEMAALDSAKKTLIACVKTVEVKVYSKGGIAAGDSAPLEAAVAEAKGKGVTGEDPVLANAEKLLGNMGLQIDVQKQCAAALESQDKKELQAALKAADDLELKLESKDNIKILLKEIKDHENMALAEAGGVTEAPDMDEIDPEQLEAEREERREDARNTKYRFWNFSNLRSPDDFAKGILLNKRKVKEGMLKWQDSLVPKSLLDMNRDNSKVAINIHRCLLGYMGDKQMSFPATLAHDILTKGLENPLVRDEIYMQIMKQLSHNPKPESIAKGWQLMCMAVSTFPPSEDFDKFLLNFVLNKIEGIGAVRNYAKYCLRTLEGMLTSGASGFVPSVEEIQAYKERPPILATVELVDGQILSEDLPVTPDLAVGKVTEICAHFLDLEDDRIDTLGMFVYDVPGEPNENDGIERKPENPLIRDLPRTPRPLRAEDYLGDIIVQKARQGRNFKFVFKKKIFLDVSNGPSEDAQYRRLVYLQAEDEVITTGNLRIDDEELVLKLSAMSIAYNYGAEYPTDKAGFFEAEGMSFIPEYWQDNYTEDEWADKLVSLGPQYSQVDPAQVEEDFVEAVRTQDYYGGHLFCVKLAYANSPNDEFQLPELLTLCFREDGLHIFSDSYEHLYHFGYADIIRWGGSSRQFSLVIWEAELELTFELMLHTAQAADMAAIILDFINAIMESKGQE</sequence>
<dbReference type="SMART" id="SM00139">
    <property type="entry name" value="MyTH4"/>
    <property type="match status" value="1"/>
</dbReference>
<evidence type="ECO:0000256" key="2">
    <source>
        <dbReference type="ARBA" id="ARBA00022490"/>
    </source>
</evidence>
<evidence type="ECO:0000256" key="6">
    <source>
        <dbReference type="SAM" id="Coils"/>
    </source>
</evidence>
<dbReference type="InterPro" id="IPR011993">
    <property type="entry name" value="PH-like_dom_sf"/>
</dbReference>
<dbReference type="InterPro" id="IPR000299">
    <property type="entry name" value="FERM_domain"/>
</dbReference>
<keyword evidence="5" id="KW-0547">Nucleotide-binding</keyword>
<evidence type="ECO:0000313" key="11">
    <source>
        <dbReference type="EMBL" id="GMI41053.1"/>
    </source>
</evidence>
<keyword evidence="5" id="KW-0067">ATP-binding</keyword>
<feature type="coiled-coil region" evidence="6">
    <location>
        <begin position="1452"/>
        <end position="1488"/>
    </location>
</feature>
<comment type="similarity">
    <text evidence="5">Belongs to the TRAFAC class myosin-kinesin ATPase superfamily. Myosin family.</text>
</comment>
<gene>
    <name evidence="11" type="ORF">TeGR_g8141</name>
</gene>
<dbReference type="InterPro" id="IPR001609">
    <property type="entry name" value="Myosin_head_motor_dom-like"/>
</dbReference>
<evidence type="ECO:0000259" key="9">
    <source>
        <dbReference type="PROSITE" id="PS51016"/>
    </source>
</evidence>
<dbReference type="InterPro" id="IPR019749">
    <property type="entry name" value="Band_41_domain"/>
</dbReference>
<comment type="caution">
    <text evidence="11">The sequence shown here is derived from an EMBL/GenBank/DDBJ whole genome shotgun (WGS) entry which is preliminary data.</text>
</comment>
<dbReference type="SMART" id="SM00295">
    <property type="entry name" value="B41"/>
    <property type="match status" value="1"/>
</dbReference>
<evidence type="ECO:0000313" key="12">
    <source>
        <dbReference type="Proteomes" id="UP001165060"/>
    </source>
</evidence>
<dbReference type="PRINTS" id="PR00193">
    <property type="entry name" value="MYOSINHEAVY"/>
</dbReference>
<evidence type="ECO:0008006" key="13">
    <source>
        <dbReference type="Google" id="ProtNLM"/>
    </source>
</evidence>
<evidence type="ECO:0000256" key="4">
    <source>
        <dbReference type="ARBA" id="ARBA00023175"/>
    </source>
</evidence>
<evidence type="ECO:0000259" key="10">
    <source>
        <dbReference type="PROSITE" id="PS51456"/>
    </source>
</evidence>
<dbReference type="Pfam" id="PF00784">
    <property type="entry name" value="MyTH4"/>
    <property type="match status" value="1"/>
</dbReference>
<keyword evidence="6" id="KW-0175">Coiled coil</keyword>
<feature type="domain" description="FERM" evidence="8">
    <location>
        <begin position="1711"/>
        <end position="2040"/>
    </location>
</feature>
<dbReference type="Proteomes" id="UP001165060">
    <property type="component" value="Unassembled WGS sequence"/>
</dbReference>
<dbReference type="Pfam" id="PF00063">
    <property type="entry name" value="Myosin_head"/>
    <property type="match status" value="1"/>
</dbReference>
<dbReference type="CDD" id="cd14473">
    <property type="entry name" value="FERM_B-lobe"/>
    <property type="match status" value="1"/>
</dbReference>
<organism evidence="11 12">
    <name type="scientific">Tetraparma gracilis</name>
    <dbReference type="NCBI Taxonomy" id="2962635"/>
    <lineage>
        <taxon>Eukaryota</taxon>
        <taxon>Sar</taxon>
        <taxon>Stramenopiles</taxon>
        <taxon>Ochrophyta</taxon>
        <taxon>Bolidophyceae</taxon>
        <taxon>Parmales</taxon>
        <taxon>Triparmaceae</taxon>
        <taxon>Tetraparma</taxon>
    </lineage>
</organism>
<dbReference type="EMBL" id="BRYB01000974">
    <property type="protein sequence ID" value="GMI41053.1"/>
    <property type="molecule type" value="Genomic_DNA"/>
</dbReference>
<dbReference type="Gene3D" id="1.20.58.530">
    <property type="match status" value="1"/>
</dbReference>
<dbReference type="Pfam" id="PF02174">
    <property type="entry name" value="IRS"/>
    <property type="match status" value="1"/>
</dbReference>
<feature type="binding site" evidence="5">
    <location>
        <begin position="156"/>
        <end position="163"/>
    </location>
    <ligand>
        <name>ATP</name>
        <dbReference type="ChEBI" id="CHEBI:30616"/>
    </ligand>
</feature>
<dbReference type="PROSITE" id="PS51016">
    <property type="entry name" value="MYTH4"/>
    <property type="match status" value="1"/>
</dbReference>
<keyword evidence="3 5" id="KW-0518">Myosin</keyword>
<feature type="domain" description="MyTH4" evidence="9">
    <location>
        <begin position="1558"/>
        <end position="1706"/>
    </location>
</feature>
<evidence type="ECO:0000259" key="8">
    <source>
        <dbReference type="PROSITE" id="PS50057"/>
    </source>
</evidence>
<evidence type="ECO:0000256" key="5">
    <source>
        <dbReference type="PROSITE-ProRule" id="PRU00782"/>
    </source>
</evidence>
<name>A0ABQ6N682_9STRA</name>
<comment type="subcellular location">
    <subcellularLocation>
        <location evidence="1">Cytoplasm</location>
    </subcellularLocation>
</comment>
<dbReference type="InterPro" id="IPR027417">
    <property type="entry name" value="P-loop_NTPase"/>
</dbReference>
<proteinExistence type="inferred from homology"/>
<keyword evidence="4 5" id="KW-0505">Motor protein</keyword>
<reference evidence="11 12" key="1">
    <citation type="journal article" date="2023" name="Commun. Biol.">
        <title>Genome analysis of Parmales, the sister group of diatoms, reveals the evolutionary specialization of diatoms from phago-mixotrophs to photoautotrophs.</title>
        <authorList>
            <person name="Ban H."/>
            <person name="Sato S."/>
            <person name="Yoshikawa S."/>
            <person name="Yamada K."/>
            <person name="Nakamura Y."/>
            <person name="Ichinomiya M."/>
            <person name="Sato N."/>
            <person name="Blanc-Mathieu R."/>
            <person name="Endo H."/>
            <person name="Kuwata A."/>
            <person name="Ogata H."/>
        </authorList>
    </citation>
    <scope>NUCLEOTIDE SEQUENCE [LARGE SCALE GENOMIC DNA]</scope>
</reference>
<dbReference type="InterPro" id="IPR038185">
    <property type="entry name" value="MyTH4_dom_sf"/>
</dbReference>
<dbReference type="Gene3D" id="1.10.10.820">
    <property type="match status" value="1"/>
</dbReference>
<feature type="region of interest" description="Actin-binding" evidence="5">
    <location>
        <begin position="629"/>
        <end position="651"/>
    </location>
</feature>
<dbReference type="InterPro" id="IPR000857">
    <property type="entry name" value="MyTH4_dom"/>
</dbReference>
<dbReference type="InterPro" id="IPR002404">
    <property type="entry name" value="IRS_PTB"/>
</dbReference>
<feature type="domain" description="Myosin motor" evidence="10">
    <location>
        <begin position="64"/>
        <end position="746"/>
    </location>
</feature>
<dbReference type="PANTHER" id="PTHR46049:SF5">
    <property type="entry name" value="PLECKSTRIN HOMOLOGY DOMAIN-CONTAINING FAMILY H MEMBER 3"/>
    <property type="match status" value="1"/>
</dbReference>
<evidence type="ECO:0000256" key="1">
    <source>
        <dbReference type="ARBA" id="ARBA00004496"/>
    </source>
</evidence>
<dbReference type="SUPFAM" id="SSF52540">
    <property type="entry name" value="P-loop containing nucleoside triphosphate hydrolases"/>
    <property type="match status" value="1"/>
</dbReference>
<dbReference type="PROSITE" id="PS51456">
    <property type="entry name" value="MYOSIN_MOTOR"/>
    <property type="match status" value="1"/>
</dbReference>
<accession>A0ABQ6N682</accession>
<dbReference type="Gene3D" id="3.40.850.10">
    <property type="entry name" value="Kinesin motor domain"/>
    <property type="match status" value="1"/>
</dbReference>
<dbReference type="PANTHER" id="PTHR46049">
    <property type="entry name" value="AGAP003327-PA"/>
    <property type="match status" value="1"/>
</dbReference>
<dbReference type="Gene3D" id="1.20.120.720">
    <property type="entry name" value="Myosin VI head, motor domain, U50 subdomain"/>
    <property type="match status" value="1"/>
</dbReference>